<evidence type="ECO:0008006" key="4">
    <source>
        <dbReference type="Google" id="ProtNLM"/>
    </source>
</evidence>
<dbReference type="EMBL" id="CP071090">
    <property type="protein sequence ID" value="QSQ26691.1"/>
    <property type="molecule type" value="Genomic_DNA"/>
</dbReference>
<evidence type="ECO:0000256" key="1">
    <source>
        <dbReference type="SAM" id="SignalP"/>
    </source>
</evidence>
<accession>A0ABX7P8D4</accession>
<evidence type="ECO:0000313" key="2">
    <source>
        <dbReference type="EMBL" id="QSQ26691.1"/>
    </source>
</evidence>
<sequence>MTAVSSRALVLALMLTSTSALAGEQWVQARAILNSCGYFNNAQVEVTLSYRNLDLPWGTSVYLIYGWGGSSAPGTSFDWQPQATTVEAPATAPWYWGTKVTSIFRARSSTQYSNINYVWKVVLPDGSEFYEKGNSSTYGYYAADFSAVPVPCVNDGQFIGTPQSLPITTVVKN</sequence>
<name>A0ABX7P8D4_9BACT</name>
<keyword evidence="1" id="KW-0732">Signal</keyword>
<evidence type="ECO:0000313" key="3">
    <source>
        <dbReference type="Proteomes" id="UP000662747"/>
    </source>
</evidence>
<feature type="chain" id="PRO_5047113138" description="DUF1036 domain-containing protein" evidence="1">
    <location>
        <begin position="23"/>
        <end position="173"/>
    </location>
</feature>
<feature type="signal peptide" evidence="1">
    <location>
        <begin position="1"/>
        <end position="22"/>
    </location>
</feature>
<keyword evidence="3" id="KW-1185">Reference proteome</keyword>
<protein>
    <recommendedName>
        <fullName evidence="4">DUF1036 domain-containing protein</fullName>
    </recommendedName>
</protein>
<proteinExistence type="predicted"/>
<gene>
    <name evidence="2" type="ORF">JY651_17925</name>
</gene>
<dbReference type="Proteomes" id="UP000662747">
    <property type="component" value="Chromosome"/>
</dbReference>
<organism evidence="2 3">
    <name type="scientific">Pyxidicoccus parkwayensis</name>
    <dbReference type="NCBI Taxonomy" id="2813578"/>
    <lineage>
        <taxon>Bacteria</taxon>
        <taxon>Pseudomonadati</taxon>
        <taxon>Myxococcota</taxon>
        <taxon>Myxococcia</taxon>
        <taxon>Myxococcales</taxon>
        <taxon>Cystobacterineae</taxon>
        <taxon>Myxococcaceae</taxon>
        <taxon>Pyxidicoccus</taxon>
    </lineage>
</organism>
<reference evidence="2 3" key="1">
    <citation type="submission" date="2021-02" db="EMBL/GenBank/DDBJ databases">
        <title>De Novo genome assembly of isolated myxobacteria.</title>
        <authorList>
            <person name="Stevens D.C."/>
        </authorList>
    </citation>
    <scope>NUCLEOTIDE SEQUENCE [LARGE SCALE GENOMIC DNA]</scope>
    <source>
        <strain evidence="3">SCPEA02</strain>
    </source>
</reference>
<dbReference type="RefSeq" id="WP_206728236.1">
    <property type="nucleotide sequence ID" value="NZ_CP071090.1"/>
</dbReference>